<keyword evidence="3" id="KW-1003">Cell membrane</keyword>
<organism evidence="8 9">
    <name type="scientific">Gilliamella apis</name>
    <dbReference type="NCBI Taxonomy" id="1970738"/>
    <lineage>
        <taxon>Bacteria</taxon>
        <taxon>Pseudomonadati</taxon>
        <taxon>Pseudomonadota</taxon>
        <taxon>Gammaproteobacteria</taxon>
        <taxon>Orbales</taxon>
        <taxon>Orbaceae</taxon>
        <taxon>Gilliamella</taxon>
    </lineage>
</organism>
<dbReference type="PANTHER" id="PTHR33508">
    <property type="entry name" value="UPF0056 MEMBRANE PROTEIN YHCE"/>
    <property type="match status" value="1"/>
</dbReference>
<dbReference type="RefSeq" id="WP_086320475.1">
    <property type="nucleotide sequence ID" value="NZ_NASD01000015.1"/>
</dbReference>
<evidence type="ECO:0000256" key="5">
    <source>
        <dbReference type="ARBA" id="ARBA00022989"/>
    </source>
</evidence>
<dbReference type="GO" id="GO:0005886">
    <property type="term" value="C:plasma membrane"/>
    <property type="evidence" value="ECO:0007669"/>
    <property type="project" value="UniProtKB-SubCell"/>
</dbReference>
<dbReference type="NCBIfam" id="TIGR00427">
    <property type="entry name" value="NAAT family transporter"/>
    <property type="match status" value="1"/>
</dbReference>
<evidence type="ECO:0000256" key="7">
    <source>
        <dbReference type="RuleBase" id="RU362048"/>
    </source>
</evidence>
<comment type="caution">
    <text evidence="8">The sequence shown here is derived from an EMBL/GenBank/DDBJ whole genome shotgun (WGS) entry which is preliminary data.</text>
</comment>
<dbReference type="Proteomes" id="UP000194968">
    <property type="component" value="Unassembled WGS sequence"/>
</dbReference>
<feature type="transmembrane region" description="Helical" evidence="7">
    <location>
        <begin position="141"/>
        <end position="161"/>
    </location>
</feature>
<evidence type="ECO:0000256" key="3">
    <source>
        <dbReference type="ARBA" id="ARBA00022475"/>
    </source>
</evidence>
<evidence type="ECO:0000256" key="1">
    <source>
        <dbReference type="ARBA" id="ARBA00004651"/>
    </source>
</evidence>
<evidence type="ECO:0000256" key="6">
    <source>
        <dbReference type="ARBA" id="ARBA00023136"/>
    </source>
</evidence>
<keyword evidence="5 7" id="KW-1133">Transmembrane helix</keyword>
<evidence type="ECO:0000256" key="4">
    <source>
        <dbReference type="ARBA" id="ARBA00022692"/>
    </source>
</evidence>
<protein>
    <recommendedName>
        <fullName evidence="7">UPF0056 membrane protein</fullName>
    </recommendedName>
</protein>
<dbReference type="Pfam" id="PF01914">
    <property type="entry name" value="MarC"/>
    <property type="match status" value="1"/>
</dbReference>
<dbReference type="AlphaFoldDB" id="A0A242NUQ3"/>
<evidence type="ECO:0000256" key="2">
    <source>
        <dbReference type="ARBA" id="ARBA00009784"/>
    </source>
</evidence>
<evidence type="ECO:0000313" key="9">
    <source>
        <dbReference type="Proteomes" id="UP000194968"/>
    </source>
</evidence>
<dbReference type="OrthoDB" id="21094at2"/>
<keyword evidence="6 7" id="KW-0472">Membrane</keyword>
<evidence type="ECO:0000313" key="8">
    <source>
        <dbReference type="EMBL" id="OTQ49829.1"/>
    </source>
</evidence>
<name>A0A242NUQ3_9GAMM</name>
<feature type="transmembrane region" description="Helical" evidence="7">
    <location>
        <begin position="173"/>
        <end position="193"/>
    </location>
</feature>
<feature type="transmembrane region" description="Helical" evidence="7">
    <location>
        <begin position="75"/>
        <end position="92"/>
    </location>
</feature>
<feature type="transmembrane region" description="Helical" evidence="7">
    <location>
        <begin position="49"/>
        <end position="69"/>
    </location>
</feature>
<dbReference type="InterPro" id="IPR002771">
    <property type="entry name" value="Multi_antbiot-R_MarC"/>
</dbReference>
<accession>A0A242NUQ3</accession>
<dbReference type="EMBL" id="NASK01000092">
    <property type="protein sequence ID" value="OTQ49829.1"/>
    <property type="molecule type" value="Genomic_DNA"/>
</dbReference>
<proteinExistence type="inferred from homology"/>
<comment type="similarity">
    <text evidence="2 7">Belongs to the UPF0056 (MarC) family.</text>
</comment>
<dbReference type="PANTHER" id="PTHR33508:SF1">
    <property type="entry name" value="UPF0056 MEMBRANE PROTEIN YHCE"/>
    <property type="match status" value="1"/>
</dbReference>
<sequence>MDNYLVEILATTTKLFALMTPPAVLSAFLSGTKQYDEAQRRKTALKTSCAVFIIGIVLFFFGNAMFSVFGFTLDAFRIGSGALLFITAVALMNDSPEKNKIHSDDDDISVVPLAIPLCMGPASIGTIIVMGTSSVGIMQNLIGALSLLIASSGIYAMLLCAKSIAKVLKNTGIAILSKLTGLLISAIAAQVVFTGVCAFLK</sequence>
<keyword evidence="4 7" id="KW-0812">Transmembrane</keyword>
<reference evidence="8 9" key="1">
    <citation type="submission" date="2017-03" db="EMBL/GenBank/DDBJ databases">
        <title>Comparative genomics of honeybee gut symbionts reveal geographically distinct and subgroup specific antibiotic resistance.</title>
        <authorList>
            <person name="Ludvigsen J."/>
            <person name="Porcellato D."/>
            <person name="Labee-Lund T.M."/>
            <person name="Amdam G.V."/>
            <person name="Rudi K."/>
        </authorList>
    </citation>
    <scope>NUCLEOTIDE SEQUENCE [LARGE SCALE GENOMIC DNA]</scope>
    <source>
        <strain evidence="8 9">A-4-12</strain>
    </source>
</reference>
<feature type="transmembrane region" description="Helical" evidence="7">
    <location>
        <begin position="113"/>
        <end position="135"/>
    </location>
</feature>
<gene>
    <name evidence="8" type="ORF">B6D06_05660</name>
</gene>
<feature type="transmembrane region" description="Helical" evidence="7">
    <location>
        <begin position="6"/>
        <end position="29"/>
    </location>
</feature>
<comment type="subcellular location">
    <subcellularLocation>
        <location evidence="1 7">Cell membrane</location>
        <topology evidence="1 7">Multi-pass membrane protein</topology>
    </subcellularLocation>
</comment>